<reference evidence="1" key="1">
    <citation type="submission" date="2018-04" db="EMBL/GenBank/DDBJ databases">
        <authorList>
            <person name="Go L.Y."/>
            <person name="Mitchell J.A."/>
        </authorList>
    </citation>
    <scope>NUCLEOTIDE SEQUENCE</scope>
    <source>
        <tissue evidence="1">Whole organism</tissue>
    </source>
</reference>
<evidence type="ECO:0000313" key="2">
    <source>
        <dbReference type="EMBL" id="SSX32556.1"/>
    </source>
</evidence>
<dbReference type="AlphaFoldDB" id="A0A336MQN2"/>
<proteinExistence type="predicted"/>
<accession>A0A336MQN2</accession>
<sequence>MIMINRTVNNSFMKTFTSLSFKKKIKIISNEPLLLHPQSSTILHSTASLVLPITFFDKQFNENRNSQLRIEFGCEHQISLDHLFTLNTIYL</sequence>
<name>A0A336MQN2_CULSO</name>
<organism evidence="2">
    <name type="scientific">Culicoides sonorensis</name>
    <name type="common">Biting midge</name>
    <dbReference type="NCBI Taxonomy" id="179676"/>
    <lineage>
        <taxon>Eukaryota</taxon>
        <taxon>Metazoa</taxon>
        <taxon>Ecdysozoa</taxon>
        <taxon>Arthropoda</taxon>
        <taxon>Hexapoda</taxon>
        <taxon>Insecta</taxon>
        <taxon>Pterygota</taxon>
        <taxon>Neoptera</taxon>
        <taxon>Endopterygota</taxon>
        <taxon>Diptera</taxon>
        <taxon>Nematocera</taxon>
        <taxon>Chironomoidea</taxon>
        <taxon>Ceratopogonidae</taxon>
        <taxon>Ceratopogoninae</taxon>
        <taxon>Culicoides</taxon>
        <taxon>Monoculicoides</taxon>
    </lineage>
</organism>
<dbReference type="VEuPathDB" id="VectorBase:CSON005118"/>
<dbReference type="EMBL" id="UFQT01002057">
    <property type="protein sequence ID" value="SSX32556.1"/>
    <property type="molecule type" value="Genomic_DNA"/>
</dbReference>
<protein>
    <submittedName>
        <fullName evidence="2">CSON005118 protein</fullName>
    </submittedName>
</protein>
<evidence type="ECO:0000313" key="1">
    <source>
        <dbReference type="EMBL" id="SSX13116.1"/>
    </source>
</evidence>
<gene>
    <name evidence="2" type="primary">CSON005118</name>
</gene>
<dbReference type="EMBL" id="UFQS01002057">
    <property type="protein sequence ID" value="SSX13116.1"/>
    <property type="molecule type" value="Genomic_DNA"/>
</dbReference>
<reference evidence="2" key="2">
    <citation type="submission" date="2018-07" db="EMBL/GenBank/DDBJ databases">
        <authorList>
            <person name="Quirk P.G."/>
            <person name="Krulwich T.A."/>
        </authorList>
    </citation>
    <scope>NUCLEOTIDE SEQUENCE</scope>
</reference>